<dbReference type="EMBL" id="JABFTP020000083">
    <property type="protein sequence ID" value="KAL3275429.1"/>
    <property type="molecule type" value="Genomic_DNA"/>
</dbReference>
<reference evidence="1 2" key="1">
    <citation type="journal article" date="2021" name="BMC Biol.">
        <title>Horizontally acquired antibacterial genes associated with adaptive radiation of ladybird beetles.</title>
        <authorList>
            <person name="Li H.S."/>
            <person name="Tang X.F."/>
            <person name="Huang Y.H."/>
            <person name="Xu Z.Y."/>
            <person name="Chen M.L."/>
            <person name="Du X.Y."/>
            <person name="Qiu B.Y."/>
            <person name="Chen P.T."/>
            <person name="Zhang W."/>
            <person name="Slipinski A."/>
            <person name="Escalona H.E."/>
            <person name="Waterhouse R.M."/>
            <person name="Zwick A."/>
            <person name="Pang H."/>
        </authorList>
    </citation>
    <scope>NUCLEOTIDE SEQUENCE [LARGE SCALE GENOMIC DNA]</scope>
    <source>
        <strain evidence="1">SYSU2018</strain>
    </source>
</reference>
<name>A0ABD2NA64_9CUCU</name>
<evidence type="ECO:0000313" key="1">
    <source>
        <dbReference type="EMBL" id="KAL3275429.1"/>
    </source>
</evidence>
<gene>
    <name evidence="1" type="ORF">HHI36_020190</name>
</gene>
<protein>
    <submittedName>
        <fullName evidence="1">Uncharacterized protein</fullName>
    </submittedName>
</protein>
<accession>A0ABD2NA64</accession>
<comment type="caution">
    <text evidence="1">The sequence shown here is derived from an EMBL/GenBank/DDBJ whole genome shotgun (WGS) entry which is preliminary data.</text>
</comment>
<dbReference type="Proteomes" id="UP001516400">
    <property type="component" value="Unassembled WGS sequence"/>
</dbReference>
<dbReference type="InterPro" id="IPR016024">
    <property type="entry name" value="ARM-type_fold"/>
</dbReference>
<sequence length="168" mass="19301">MSRKNLLDQVWSLRSDSKLKPVSLNLIVHLITDDESQKCVAALINKLLLNSTSKIEGLELINVCLSHFSPQVICDHGLSWIRCCLNHHEQDQNRDIYENVSKYYKVFTESYRFQKEILSEYLSPTLDSSLLKTADLNVKESALNCLVACLSYYSSSCNTYKQKLKTIF</sequence>
<dbReference type="SUPFAM" id="SSF48371">
    <property type="entry name" value="ARM repeat"/>
    <property type="match status" value="1"/>
</dbReference>
<organism evidence="1 2">
    <name type="scientific">Cryptolaemus montrouzieri</name>
    <dbReference type="NCBI Taxonomy" id="559131"/>
    <lineage>
        <taxon>Eukaryota</taxon>
        <taxon>Metazoa</taxon>
        <taxon>Ecdysozoa</taxon>
        <taxon>Arthropoda</taxon>
        <taxon>Hexapoda</taxon>
        <taxon>Insecta</taxon>
        <taxon>Pterygota</taxon>
        <taxon>Neoptera</taxon>
        <taxon>Endopterygota</taxon>
        <taxon>Coleoptera</taxon>
        <taxon>Polyphaga</taxon>
        <taxon>Cucujiformia</taxon>
        <taxon>Coccinelloidea</taxon>
        <taxon>Coccinellidae</taxon>
        <taxon>Scymninae</taxon>
        <taxon>Scymnini</taxon>
        <taxon>Cryptolaemus</taxon>
    </lineage>
</organism>
<keyword evidence="2" id="KW-1185">Reference proteome</keyword>
<proteinExistence type="predicted"/>
<evidence type="ECO:0000313" key="2">
    <source>
        <dbReference type="Proteomes" id="UP001516400"/>
    </source>
</evidence>
<dbReference type="AlphaFoldDB" id="A0ABD2NA64"/>